<evidence type="ECO:0000256" key="1">
    <source>
        <dbReference type="ARBA" id="ARBA00006068"/>
    </source>
</evidence>
<dbReference type="Proteomes" id="UP000049828">
    <property type="component" value="Unassembled WGS sequence"/>
</dbReference>
<name>A0A0M6X195_9FIRM</name>
<sequence length="372" mass="41626">MSQRENVNPIREQNHRKNSRRYQKRAAARRRRNTIFIMEIVLLLILAVVLFFVSKLSKIEKTKLDMDKIEVNEDISQESRKIMKGYQTIAMFGLDNRSNGNLSQGRSDVIMLANINNDTKEVKLVSVYRDTYLDTGDGIFQKCNAAYAKGGPEQAISMLNVNLDLNITDYVTVDFNSIIECVDLLGGVDMEITDDEASLMTGYIRELNELTGNKAENLTQGGTYTLNGVQACAYARIRYGGGDDYRRTERQRTVLTAMVKKAQQSDLTTVNKLINEVCGDIQTSFSNAELLALASQVFQYSIGDTTGFPFTKTTRVLSKKTGDVVIPCDLSDNVKELHIFLYEDSAYTASDTVKQNSEKIVSDTGFKSGDGH</sequence>
<dbReference type="InterPro" id="IPR050922">
    <property type="entry name" value="LytR/CpsA/Psr_CW_biosynth"/>
</dbReference>
<protein>
    <recommendedName>
        <fullName evidence="4">Cell envelope-related transcriptional attenuator domain-containing protein</fullName>
    </recommendedName>
</protein>
<keyword evidence="6" id="KW-1185">Reference proteome</keyword>
<dbReference type="AlphaFoldDB" id="A0A0M6X195"/>
<evidence type="ECO:0000313" key="5">
    <source>
        <dbReference type="EMBL" id="CRL42727.1"/>
    </source>
</evidence>
<dbReference type="InterPro" id="IPR004474">
    <property type="entry name" value="LytR_CpsA_psr"/>
</dbReference>
<feature type="transmembrane region" description="Helical" evidence="3">
    <location>
        <begin position="34"/>
        <end position="53"/>
    </location>
</feature>
<keyword evidence="3" id="KW-0472">Membrane</keyword>
<organism evidence="5 6">
    <name type="scientific">Roseburia inulinivorans</name>
    <dbReference type="NCBI Taxonomy" id="360807"/>
    <lineage>
        <taxon>Bacteria</taxon>
        <taxon>Bacillati</taxon>
        <taxon>Bacillota</taxon>
        <taxon>Clostridia</taxon>
        <taxon>Lachnospirales</taxon>
        <taxon>Lachnospiraceae</taxon>
        <taxon>Roseburia</taxon>
    </lineage>
</organism>
<evidence type="ECO:0000259" key="4">
    <source>
        <dbReference type="Pfam" id="PF03816"/>
    </source>
</evidence>
<evidence type="ECO:0000313" key="6">
    <source>
        <dbReference type="Proteomes" id="UP000049828"/>
    </source>
</evidence>
<evidence type="ECO:0000256" key="2">
    <source>
        <dbReference type="SAM" id="MobiDB-lite"/>
    </source>
</evidence>
<feature type="region of interest" description="Disordered" evidence="2">
    <location>
        <begin position="1"/>
        <end position="25"/>
    </location>
</feature>
<dbReference type="RefSeq" id="WP_182428935.1">
    <property type="nucleotide sequence ID" value="NZ_CBCTRZ010000004.1"/>
</dbReference>
<dbReference type="STRING" id="360807.ERS852392_00274"/>
<gene>
    <name evidence="5" type="ORF">RIL183_32201</name>
</gene>
<feature type="domain" description="Cell envelope-related transcriptional attenuator" evidence="4">
    <location>
        <begin position="106"/>
        <end position="263"/>
    </location>
</feature>
<proteinExistence type="inferred from homology"/>
<keyword evidence="3" id="KW-0812">Transmembrane</keyword>
<keyword evidence="3" id="KW-1133">Transmembrane helix</keyword>
<comment type="similarity">
    <text evidence="1">Belongs to the LytR/CpsA/Psr (LCP) family.</text>
</comment>
<dbReference type="Gene3D" id="3.40.630.190">
    <property type="entry name" value="LCP protein"/>
    <property type="match status" value="1"/>
</dbReference>
<reference evidence="6" key="1">
    <citation type="submission" date="2015-05" db="EMBL/GenBank/DDBJ databases">
        <authorList>
            <consortium name="Pathogen Informatics"/>
        </authorList>
    </citation>
    <scope>NUCLEOTIDE SEQUENCE [LARGE SCALE GENOMIC DNA]</scope>
    <source>
        <strain evidence="6">L1-83</strain>
    </source>
</reference>
<evidence type="ECO:0000256" key="3">
    <source>
        <dbReference type="SAM" id="Phobius"/>
    </source>
</evidence>
<dbReference type="NCBIfam" id="TIGR00350">
    <property type="entry name" value="lytR_cpsA_psr"/>
    <property type="match status" value="1"/>
</dbReference>
<dbReference type="PANTHER" id="PTHR33392:SF6">
    <property type="entry name" value="POLYISOPRENYL-TEICHOIC ACID--PEPTIDOGLYCAN TEICHOIC ACID TRANSFERASE TAGU"/>
    <property type="match status" value="1"/>
</dbReference>
<feature type="compositionally biased region" description="Basic residues" evidence="2">
    <location>
        <begin position="14"/>
        <end position="25"/>
    </location>
</feature>
<dbReference type="PANTHER" id="PTHR33392">
    <property type="entry name" value="POLYISOPRENYL-TEICHOIC ACID--PEPTIDOGLYCAN TEICHOIC ACID TRANSFERASE TAGU"/>
    <property type="match status" value="1"/>
</dbReference>
<dbReference type="Pfam" id="PF03816">
    <property type="entry name" value="LytR_cpsA_psr"/>
    <property type="match status" value="1"/>
</dbReference>
<dbReference type="EMBL" id="CVRS01000106">
    <property type="protein sequence ID" value="CRL42727.1"/>
    <property type="molecule type" value="Genomic_DNA"/>
</dbReference>
<accession>A0A0M6X195</accession>